<evidence type="ECO:0000313" key="1">
    <source>
        <dbReference type="EMBL" id="MDH6060206.1"/>
    </source>
</evidence>
<dbReference type="InterPro" id="IPR021809">
    <property type="entry name" value="DUF3386"/>
</dbReference>
<dbReference type="AlphaFoldDB" id="A0AA43KB57"/>
<keyword evidence="2" id="KW-1185">Reference proteome</keyword>
<dbReference type="Proteomes" id="UP001159387">
    <property type="component" value="Unassembled WGS sequence"/>
</dbReference>
<proteinExistence type="predicted"/>
<dbReference type="RefSeq" id="WP_280654212.1">
    <property type="nucleotide sequence ID" value="NZ_JANQDH010000046.1"/>
</dbReference>
<gene>
    <name evidence="1" type="ORF">NWP17_07105</name>
</gene>
<name>A0AA43KB57_9CYAN</name>
<sequence length="220" mass="25013">MTITKLSAQELFRAAYENRYTWDKSFPGYTADITYKYDEQVFRGKVVIDANLKAEVLDVEDEQAKKAIHGQAWEIAIHRVRRSFEDTHSANTFSYGNTDETGATEILVGGKCAGDKYQVRDNEVCHVHRFIHSTVVTINTFSSHDTGAGYLSHTYDSVYHDPTTGEQKGGRSEFTDEYEKVGEYFILNRREIRTETAEKISIQEFVFSNIELLSPVAAEA</sequence>
<protein>
    <submittedName>
        <fullName evidence="1">DUF3386 domain-containing protein</fullName>
    </submittedName>
</protein>
<organism evidence="1 2">
    <name type="scientific">Chrysosporum bergii ANA360D</name>
    <dbReference type="NCBI Taxonomy" id="617107"/>
    <lineage>
        <taxon>Bacteria</taxon>
        <taxon>Bacillati</taxon>
        <taxon>Cyanobacteriota</taxon>
        <taxon>Cyanophyceae</taxon>
        <taxon>Nostocales</taxon>
        <taxon>Nodulariaceae</taxon>
        <taxon>Chrysosporum</taxon>
    </lineage>
</organism>
<dbReference type="Pfam" id="PF11866">
    <property type="entry name" value="DUF3386"/>
    <property type="match status" value="1"/>
</dbReference>
<dbReference type="EMBL" id="JANQDH010000046">
    <property type="protein sequence ID" value="MDH6060206.1"/>
    <property type="molecule type" value="Genomic_DNA"/>
</dbReference>
<evidence type="ECO:0000313" key="2">
    <source>
        <dbReference type="Proteomes" id="UP001159387"/>
    </source>
</evidence>
<comment type="caution">
    <text evidence="1">The sequence shown here is derived from an EMBL/GenBank/DDBJ whole genome shotgun (WGS) entry which is preliminary data.</text>
</comment>
<accession>A0AA43KB57</accession>
<reference evidence="1 2" key="1">
    <citation type="journal article" date="2023" name="J. Phycol.">
        <title>Chrysosporum ovalisporum is synonymous with the true-branching cyanobacterium Umezakia natans (Nostocales/Aphanizomenonaceae).</title>
        <authorList>
            <person name="McGregor G.B."/>
            <person name="Sendall B.C."/>
            <person name="Niiyama Y."/>
            <person name="Tuji A."/>
            <person name="Willis A."/>
        </authorList>
    </citation>
    <scope>NUCLEOTIDE SEQUENCE [LARGE SCALE GENOMIC DNA]</scope>
    <source>
        <strain evidence="1 2">ANA360D</strain>
    </source>
</reference>